<feature type="region of interest" description="Disordered" evidence="1">
    <location>
        <begin position="443"/>
        <end position="464"/>
    </location>
</feature>
<feature type="region of interest" description="Disordered" evidence="1">
    <location>
        <begin position="1256"/>
        <end position="1311"/>
    </location>
</feature>
<dbReference type="Gene3D" id="3.30.530.20">
    <property type="match status" value="3"/>
</dbReference>
<feature type="region of interest" description="Disordered" evidence="1">
    <location>
        <begin position="704"/>
        <end position="724"/>
    </location>
</feature>
<feature type="region of interest" description="Disordered" evidence="1">
    <location>
        <begin position="1358"/>
        <end position="1436"/>
    </location>
</feature>
<dbReference type="CDD" id="cd00177">
    <property type="entry name" value="START"/>
    <property type="match status" value="1"/>
</dbReference>
<evidence type="ECO:0000259" key="2">
    <source>
        <dbReference type="PROSITE" id="PS50848"/>
    </source>
</evidence>
<evidence type="ECO:0000313" key="3">
    <source>
        <dbReference type="EMBL" id="KAF9479561.1"/>
    </source>
</evidence>
<keyword evidence="4" id="KW-1185">Reference proteome</keyword>
<proteinExistence type="predicted"/>
<feature type="region of interest" description="Disordered" evidence="1">
    <location>
        <begin position="854"/>
        <end position="882"/>
    </location>
</feature>
<organism evidence="3 4">
    <name type="scientific">Pholiota conissans</name>
    <dbReference type="NCBI Taxonomy" id="109636"/>
    <lineage>
        <taxon>Eukaryota</taxon>
        <taxon>Fungi</taxon>
        <taxon>Dikarya</taxon>
        <taxon>Basidiomycota</taxon>
        <taxon>Agaricomycotina</taxon>
        <taxon>Agaricomycetes</taxon>
        <taxon>Agaricomycetidae</taxon>
        <taxon>Agaricales</taxon>
        <taxon>Agaricineae</taxon>
        <taxon>Strophariaceae</taxon>
        <taxon>Pholiota</taxon>
    </lineage>
</organism>
<feature type="region of interest" description="Disordered" evidence="1">
    <location>
        <begin position="1728"/>
        <end position="1761"/>
    </location>
</feature>
<feature type="compositionally biased region" description="Low complexity" evidence="1">
    <location>
        <begin position="1792"/>
        <end position="1805"/>
    </location>
</feature>
<dbReference type="OrthoDB" id="196858at2759"/>
<feature type="compositionally biased region" description="Polar residues" evidence="1">
    <location>
        <begin position="862"/>
        <end position="879"/>
    </location>
</feature>
<feature type="compositionally biased region" description="Polar residues" evidence="1">
    <location>
        <begin position="1728"/>
        <end position="1737"/>
    </location>
</feature>
<dbReference type="GO" id="GO:0008289">
    <property type="term" value="F:lipid binding"/>
    <property type="evidence" value="ECO:0007669"/>
    <property type="project" value="InterPro"/>
</dbReference>
<feature type="compositionally biased region" description="Low complexity" evidence="1">
    <location>
        <begin position="1358"/>
        <end position="1375"/>
    </location>
</feature>
<dbReference type="GO" id="GO:0005737">
    <property type="term" value="C:cytoplasm"/>
    <property type="evidence" value="ECO:0007669"/>
    <property type="project" value="UniProtKB-ARBA"/>
</dbReference>
<dbReference type="PROSITE" id="PS50848">
    <property type="entry name" value="START"/>
    <property type="match status" value="1"/>
</dbReference>
<feature type="compositionally biased region" description="Low complexity" evidence="1">
    <location>
        <begin position="1267"/>
        <end position="1283"/>
    </location>
</feature>
<gene>
    <name evidence="3" type="ORF">BDN70DRAFT_878621</name>
</gene>
<feature type="compositionally biased region" description="Polar residues" evidence="1">
    <location>
        <begin position="1292"/>
        <end position="1311"/>
    </location>
</feature>
<protein>
    <recommendedName>
        <fullName evidence="2">START domain-containing protein</fullName>
    </recommendedName>
</protein>
<feature type="compositionally biased region" description="Polar residues" evidence="1">
    <location>
        <begin position="1376"/>
        <end position="1390"/>
    </location>
</feature>
<dbReference type="EMBL" id="MU155210">
    <property type="protein sequence ID" value="KAF9479561.1"/>
    <property type="molecule type" value="Genomic_DNA"/>
</dbReference>
<dbReference type="Pfam" id="PF01852">
    <property type="entry name" value="START"/>
    <property type="match status" value="1"/>
</dbReference>
<feature type="domain" description="START" evidence="2">
    <location>
        <begin position="495"/>
        <end position="663"/>
    </location>
</feature>
<dbReference type="Proteomes" id="UP000807469">
    <property type="component" value="Unassembled WGS sequence"/>
</dbReference>
<sequence length="1927" mass="208366">MSDGSRLKQSWYAALSEAEAHFRQLLTSPAAEWKRLTHSSDASLTKQKAKIRPPTIPEVGDVIVHRNTTTSGEDVYRMVLEVPAIEDQPSLEPWKAVLTTPELRQEWDPAVEDAHLLEMFDRNTRISKTNYTLGWPANPRDSVTISRAFYDTTTLIDITTSLPRSSDEPAYLRPSPPFVRSHVQLFAWCIQYIQPPANSPTDNKKQSASAKLRITCFWQHDLKSLWGFGSSTSSLTLQLSTMTLSLLKTVIKRGVRVPKLAGYGNGVSIERVRYQMDREALTIDYSIIPDDEDHSVNHELGLQGMDEVHALREHRRLTRSIECVLPSLVGWDVQVTMKGSSEEVENIPWSAHATRGKSNPLLAFTNDQTLLRLTHGALTDDDSVLKVKVVIEVSGGTRGLRLNGLATKIHDFEERDPTSQVIPQKILQDMASAVDMSIQTSSSMTTVSSNGSSNMGMPPLRPTERTPAAEKSILSKVKRNYIYFSSLLQEPEAKWKRTTEARGVSITQLDSIDPTLVVYRAEATFVGVGLWDLYGAVVSPGARVYWDKQHEDGILIEDVNELTELWHFKTKPAWPVNGRDSVVLKTVYKSPTTIHVFLFSADDPHLFPQIPLSEPNVIRTQVDLQGWAIEALSPTTTLLTLLEQSDPKGWTNKTSIPTQMINTLAGIGEFAIKCGGPPVVTRLAGAKANDFRYDHERGLFKVEYEPSASRRSTGTGGNVNTSDDSSLPAIECEIRCDIDTWGASLDIVVDPPPQAISCLRRHRLSAEGGGLWLTLTHDSVFLDDERLMVLVRRAPGKEKGLVMVNGAKVQVDVEELPDHEIKSLSKQKRVKPARIPLDQPPVMSVIRRRKAEWNGPEGGELNASSSGPTIPKTESTNVGTAPRISSPLSRFFTYAVDQATTTTQQAVAAISPVNSSTGSTMALDPTKLPMQYALEALAWTQEFNSKTQSQDGWTLVSDKGIVVERKVISSISPFIPVHKGSKVIEGVSAEEVAAAITGLDCRRVWDERFDSARVLQSYGGQAKTMFLTAKGGFPFRDRGFYLASVMARGHLPVSARRAGEVSEQSPTTRNAIFYVSASFSAESAKLFSPMKYNPYGLPIGRVYVDAWILETLDPYTKENYTIPSSRCTRLVAVDYAGSIPAAFNSMINATLARGVLAVEMYMKNSTKSALPMTRLPASGLLVSERKPDEHGAASAVAVSGSGGTGGVIISAPFMAWKLRTRDEHRVLLDSHFDVEKRTYRTSVLVTMFSKHQSLHSRREASSATIVPAPDSDAATIASTTSTDKTPRPSRLLLNQSPSSRDGQLPEQSMSTDPLISKATTASNISSLSGNSSSLLTSSALKMPGAMSVAPTPFPNSTTFSPSVTSNSNPSSATSSRFGTSTESLISPSNTPRASPSLSISPPRLRQRAASSGASAFSTYTNGLGPPSTLYHPDGTVVRGRTTSSAFTNKGEIKPSTDLVVVEVVLDSKLFKDESVSGNGYTVDVRARKRARLALHQYDLDAVPLSDLGLGLTPTAGSSGSNSSSSASTSVSINATATSATDSNETIDLPFIYTLHTMPSSPLHSSGLSAESPSRHLLRLVLPTAQYRISNVKDPLTGETRSAPPKPAWLLEMEKEGGGIVVEVVVRPADIQAEGVERPKEAGSVVWINGREVPIIGEKESLTNLGREELLDDRTARMGMLSRMPNDAEPLPEELKAPIAIADDLLLPSTASGENVNDQVDNGLQTKTELENNGSERSGNGEDSPGTPKTESALLGGPHVLHVPSSGPGGLLGFLQGYPNPLTRFTGGTSTISIGTSSSKATTEASCGGGSGSGKEAGTDPGEAAHGGTSSGAIPGTTSPAGIMQTVQTQQRGSGSYPLSTLVFVGLIAFLLGSLLRSLLSPADFIYVVTDLQDAEEGVGGWREIRRLVEIKYLYGGWDLQVAVVRRQ</sequence>
<feature type="region of interest" description="Disordered" evidence="1">
    <location>
        <begin position="1792"/>
        <end position="1840"/>
    </location>
</feature>
<reference evidence="3" key="1">
    <citation type="submission" date="2020-11" db="EMBL/GenBank/DDBJ databases">
        <authorList>
            <consortium name="DOE Joint Genome Institute"/>
            <person name="Ahrendt S."/>
            <person name="Riley R."/>
            <person name="Andreopoulos W."/>
            <person name="Labutti K."/>
            <person name="Pangilinan J."/>
            <person name="Ruiz-Duenas F.J."/>
            <person name="Barrasa J.M."/>
            <person name="Sanchez-Garcia M."/>
            <person name="Camarero S."/>
            <person name="Miyauchi S."/>
            <person name="Serrano A."/>
            <person name="Linde D."/>
            <person name="Babiker R."/>
            <person name="Drula E."/>
            <person name="Ayuso-Fernandez I."/>
            <person name="Pacheco R."/>
            <person name="Padilla G."/>
            <person name="Ferreira P."/>
            <person name="Barriuso J."/>
            <person name="Kellner H."/>
            <person name="Castanera R."/>
            <person name="Alfaro M."/>
            <person name="Ramirez L."/>
            <person name="Pisabarro A.G."/>
            <person name="Kuo A."/>
            <person name="Tritt A."/>
            <person name="Lipzen A."/>
            <person name="He G."/>
            <person name="Yan M."/>
            <person name="Ng V."/>
            <person name="Cullen D."/>
            <person name="Martin F."/>
            <person name="Rosso M.-N."/>
            <person name="Henrissat B."/>
            <person name="Hibbett D."/>
            <person name="Martinez A.T."/>
            <person name="Grigoriev I.V."/>
        </authorList>
    </citation>
    <scope>NUCLEOTIDE SEQUENCE</scope>
    <source>
        <strain evidence="3">CIRM-BRFM 674</strain>
    </source>
</reference>
<evidence type="ECO:0000256" key="1">
    <source>
        <dbReference type="SAM" id="MobiDB-lite"/>
    </source>
</evidence>
<feature type="compositionally biased region" description="Low complexity" evidence="1">
    <location>
        <begin position="443"/>
        <end position="457"/>
    </location>
</feature>
<dbReference type="InterPro" id="IPR002913">
    <property type="entry name" value="START_lipid-bd_dom"/>
</dbReference>
<name>A0A9P5Z2C3_9AGAR</name>
<dbReference type="PANTHER" id="PTHR19308">
    <property type="entry name" value="PHOSPHATIDYLCHOLINE TRANSFER PROTEIN"/>
    <property type="match status" value="1"/>
</dbReference>
<dbReference type="PANTHER" id="PTHR19308:SF54">
    <property type="entry name" value="START DOMAIN-CONTAINING PROTEIN"/>
    <property type="match status" value="1"/>
</dbReference>
<dbReference type="InterPro" id="IPR051213">
    <property type="entry name" value="START_lipid_transfer"/>
</dbReference>
<evidence type="ECO:0000313" key="4">
    <source>
        <dbReference type="Proteomes" id="UP000807469"/>
    </source>
</evidence>
<accession>A0A9P5Z2C3</accession>
<comment type="caution">
    <text evidence="3">The sequence shown here is derived from an EMBL/GenBank/DDBJ whole genome shotgun (WGS) entry which is preliminary data.</text>
</comment>
<feature type="compositionally biased region" description="Polar residues" evidence="1">
    <location>
        <begin position="1408"/>
        <end position="1421"/>
    </location>
</feature>
<feature type="compositionally biased region" description="Polar residues" evidence="1">
    <location>
        <begin position="709"/>
        <end position="724"/>
    </location>
</feature>
<dbReference type="InterPro" id="IPR023393">
    <property type="entry name" value="START-like_dom_sf"/>
</dbReference>
<feature type="compositionally biased region" description="Low complexity" evidence="1">
    <location>
        <begin position="1391"/>
        <end position="1403"/>
    </location>
</feature>
<dbReference type="SUPFAM" id="SSF55961">
    <property type="entry name" value="Bet v1-like"/>
    <property type="match status" value="3"/>
</dbReference>